<evidence type="ECO:0000256" key="10">
    <source>
        <dbReference type="ARBA" id="ARBA00022989"/>
    </source>
</evidence>
<evidence type="ECO:0000256" key="12">
    <source>
        <dbReference type="RuleBase" id="RU003879"/>
    </source>
</evidence>
<keyword evidence="8 12" id="KW-0812">Transmembrane</keyword>
<comment type="similarity">
    <text evidence="3 12">Belongs to the ExbD/TolR family.</text>
</comment>
<comment type="caution">
    <text evidence="14">The sequence shown here is derived from an EMBL/GenBank/DDBJ whole genome shotgun (WGS) entry which is preliminary data.</text>
</comment>
<dbReference type="InterPro" id="IPR003400">
    <property type="entry name" value="ExbD"/>
</dbReference>
<keyword evidence="10 13" id="KW-1133">Transmembrane helix</keyword>
<evidence type="ECO:0000256" key="2">
    <source>
        <dbReference type="ARBA" id="ARBA00004249"/>
    </source>
</evidence>
<evidence type="ECO:0000256" key="6">
    <source>
        <dbReference type="ARBA" id="ARBA00022475"/>
    </source>
</evidence>
<reference evidence="14 15" key="1">
    <citation type="submission" date="2020-08" db="EMBL/GenBank/DDBJ databases">
        <title>Genomic Encyclopedia of Type Strains, Phase IV (KMG-IV): sequencing the most valuable type-strain genomes for metagenomic binning, comparative biology and taxonomic classification.</title>
        <authorList>
            <person name="Goeker M."/>
        </authorList>
    </citation>
    <scope>NUCLEOTIDE SEQUENCE [LARGE SCALE GENOMIC DNA]</scope>
    <source>
        <strain evidence="14 15">DSM 101806</strain>
    </source>
</reference>
<dbReference type="PANTHER" id="PTHR30558:SF12">
    <property type="entry name" value="BIOPOLYMER TRANSPORT PROTEIN EXBD"/>
    <property type="match status" value="1"/>
</dbReference>
<evidence type="ECO:0000256" key="8">
    <source>
        <dbReference type="ARBA" id="ARBA00022692"/>
    </source>
</evidence>
<dbReference type="GO" id="GO:0015031">
    <property type="term" value="P:protein transport"/>
    <property type="evidence" value="ECO:0007669"/>
    <property type="project" value="UniProtKB-KW"/>
</dbReference>
<evidence type="ECO:0000313" key="15">
    <source>
        <dbReference type="Proteomes" id="UP000557392"/>
    </source>
</evidence>
<keyword evidence="6" id="KW-1003">Cell membrane</keyword>
<proteinExistence type="inferred from homology"/>
<evidence type="ECO:0000256" key="3">
    <source>
        <dbReference type="ARBA" id="ARBA00005811"/>
    </source>
</evidence>
<comment type="function">
    <text evidence="1">Involved in the TonB-dependent energy-dependent transport of various receptor-bound substrates.</text>
</comment>
<protein>
    <submittedName>
        <fullName evidence="14">Biopolymer transport protein ExbD</fullName>
    </submittedName>
</protein>
<dbReference type="GO" id="GO:0005886">
    <property type="term" value="C:plasma membrane"/>
    <property type="evidence" value="ECO:0007669"/>
    <property type="project" value="UniProtKB-SubCell"/>
</dbReference>
<organism evidence="14 15">
    <name type="scientific">Sphingomonas kyeonggiensis</name>
    <dbReference type="NCBI Taxonomy" id="1268553"/>
    <lineage>
        <taxon>Bacteria</taxon>
        <taxon>Pseudomonadati</taxon>
        <taxon>Pseudomonadota</taxon>
        <taxon>Alphaproteobacteria</taxon>
        <taxon>Sphingomonadales</taxon>
        <taxon>Sphingomonadaceae</taxon>
        <taxon>Sphingomonas</taxon>
    </lineage>
</organism>
<sequence>MARVVRARRIPDTAPIGAINITPLIDVMLVLLVVIIIAIPIASHEVPVDLPVGPSRVVDPLPPTVLAIDRQGTLTWNGEAVRDAALPDRLAGLRQSGAALHLQTDPEARYERFDGILAVVKRAGITKLGFVGNRPLED</sequence>
<dbReference type="PANTHER" id="PTHR30558">
    <property type="entry name" value="EXBD MEMBRANE COMPONENT OF PMF-DRIVEN MACROMOLECULE IMPORT SYSTEM"/>
    <property type="match status" value="1"/>
</dbReference>
<gene>
    <name evidence="14" type="ORF">GGR46_004473</name>
</gene>
<dbReference type="RefSeq" id="WP_184000244.1">
    <property type="nucleotide sequence ID" value="NZ_JACIEH010000004.1"/>
</dbReference>
<name>A0A7W6NZQ4_9SPHN</name>
<keyword evidence="7" id="KW-0997">Cell inner membrane</keyword>
<evidence type="ECO:0000256" key="4">
    <source>
        <dbReference type="ARBA" id="ARBA00011471"/>
    </source>
</evidence>
<evidence type="ECO:0000313" key="14">
    <source>
        <dbReference type="EMBL" id="MBB4100884.1"/>
    </source>
</evidence>
<comment type="subcellular location">
    <subcellularLocation>
        <location evidence="2">Cell inner membrane</location>
        <topology evidence="2">Single-pass type II membrane protein</topology>
    </subcellularLocation>
    <subcellularLocation>
        <location evidence="12">Cell membrane</location>
        <topology evidence="12">Single-pass type II membrane protein</topology>
    </subcellularLocation>
</comment>
<keyword evidence="15" id="KW-1185">Reference proteome</keyword>
<keyword evidence="9 12" id="KW-0653">Protein transport</keyword>
<dbReference type="Proteomes" id="UP000557392">
    <property type="component" value="Unassembled WGS sequence"/>
</dbReference>
<comment type="subunit">
    <text evidence="4">The accessory proteins ExbB and ExbD seem to form a complex with TonB.</text>
</comment>
<dbReference type="EMBL" id="JACIEH010000004">
    <property type="protein sequence ID" value="MBB4100884.1"/>
    <property type="molecule type" value="Genomic_DNA"/>
</dbReference>
<keyword evidence="11 13" id="KW-0472">Membrane</keyword>
<dbReference type="GO" id="GO:0022857">
    <property type="term" value="F:transmembrane transporter activity"/>
    <property type="evidence" value="ECO:0007669"/>
    <property type="project" value="InterPro"/>
</dbReference>
<dbReference type="Pfam" id="PF02472">
    <property type="entry name" value="ExbD"/>
    <property type="match status" value="1"/>
</dbReference>
<feature type="transmembrane region" description="Helical" evidence="13">
    <location>
        <begin position="21"/>
        <end position="42"/>
    </location>
</feature>
<evidence type="ECO:0000256" key="9">
    <source>
        <dbReference type="ARBA" id="ARBA00022927"/>
    </source>
</evidence>
<evidence type="ECO:0000256" key="7">
    <source>
        <dbReference type="ARBA" id="ARBA00022519"/>
    </source>
</evidence>
<evidence type="ECO:0000256" key="13">
    <source>
        <dbReference type="SAM" id="Phobius"/>
    </source>
</evidence>
<accession>A0A7W6NZQ4</accession>
<evidence type="ECO:0000256" key="1">
    <source>
        <dbReference type="ARBA" id="ARBA00003540"/>
    </source>
</evidence>
<dbReference type="AlphaFoldDB" id="A0A7W6NZQ4"/>
<evidence type="ECO:0000256" key="11">
    <source>
        <dbReference type="ARBA" id="ARBA00023136"/>
    </source>
</evidence>
<evidence type="ECO:0000256" key="5">
    <source>
        <dbReference type="ARBA" id="ARBA00022448"/>
    </source>
</evidence>
<keyword evidence="5 12" id="KW-0813">Transport</keyword>
<dbReference type="Gene3D" id="3.30.420.270">
    <property type="match status" value="1"/>
</dbReference>